<dbReference type="KEGG" id="daur:Daura_31255"/>
<evidence type="ECO:0000256" key="2">
    <source>
        <dbReference type="ARBA" id="ARBA00022448"/>
    </source>
</evidence>
<dbReference type="Pfam" id="PF00005">
    <property type="entry name" value="ABC_tran"/>
    <property type="match status" value="2"/>
</dbReference>
<reference evidence="7" key="1">
    <citation type="submission" date="2021-04" db="EMBL/GenBank/DDBJ databases">
        <title>Dactylosporangium aurantiacum NRRL B-8018 full assembly.</title>
        <authorList>
            <person name="Hartkoorn R.C."/>
            <person name="Beaudoing E."/>
            <person name="Hot D."/>
        </authorList>
    </citation>
    <scope>NUCLEOTIDE SEQUENCE</scope>
    <source>
        <strain evidence="7">NRRL B-8018</strain>
    </source>
</reference>
<dbReference type="InterPro" id="IPR052156">
    <property type="entry name" value="BCAA_Transport_ATP-bd_LivF"/>
</dbReference>
<dbReference type="InterPro" id="IPR032823">
    <property type="entry name" value="BCA_ABC_TP_C"/>
</dbReference>
<comment type="similarity">
    <text evidence="1">Belongs to the ABC transporter superfamily.</text>
</comment>
<dbReference type="CDD" id="cd03219">
    <property type="entry name" value="ABC_Mj1267_LivG_branched"/>
    <property type="match status" value="1"/>
</dbReference>
<dbReference type="PANTHER" id="PTHR43820:SF4">
    <property type="entry name" value="HIGH-AFFINITY BRANCHED-CHAIN AMINO ACID TRANSPORT ATP-BINDING PROTEIN LIVF"/>
    <property type="match status" value="1"/>
</dbReference>
<dbReference type="PROSITE" id="PS50893">
    <property type="entry name" value="ABC_TRANSPORTER_2"/>
    <property type="match status" value="2"/>
</dbReference>
<keyword evidence="8" id="KW-1185">Reference proteome</keyword>
<accession>A0A9Q9IET6</accession>
<evidence type="ECO:0000256" key="5">
    <source>
        <dbReference type="ARBA" id="ARBA00022970"/>
    </source>
</evidence>
<dbReference type="GO" id="GO:0016887">
    <property type="term" value="F:ATP hydrolysis activity"/>
    <property type="evidence" value="ECO:0007669"/>
    <property type="project" value="InterPro"/>
</dbReference>
<dbReference type="PANTHER" id="PTHR43820">
    <property type="entry name" value="HIGH-AFFINITY BRANCHED-CHAIN AMINO ACID TRANSPORT ATP-BINDING PROTEIN LIVF"/>
    <property type="match status" value="1"/>
</dbReference>
<proteinExistence type="inferred from homology"/>
<dbReference type="InterPro" id="IPR003439">
    <property type="entry name" value="ABC_transporter-like_ATP-bd"/>
</dbReference>
<dbReference type="EMBL" id="CP073767">
    <property type="protein sequence ID" value="UWZ51225.1"/>
    <property type="molecule type" value="Genomic_DNA"/>
</dbReference>
<keyword evidence="2" id="KW-0813">Transport</keyword>
<dbReference type="GO" id="GO:0015658">
    <property type="term" value="F:branched-chain amino acid transmembrane transporter activity"/>
    <property type="evidence" value="ECO:0007669"/>
    <property type="project" value="TreeGrafter"/>
</dbReference>
<keyword evidence="5" id="KW-0029">Amino-acid transport</keyword>
<dbReference type="SUPFAM" id="SSF52540">
    <property type="entry name" value="P-loop containing nucleoside triphosphate hydrolases"/>
    <property type="match status" value="2"/>
</dbReference>
<dbReference type="SMART" id="SM00382">
    <property type="entry name" value="AAA"/>
    <property type="match status" value="2"/>
</dbReference>
<dbReference type="GO" id="GO:0015807">
    <property type="term" value="P:L-amino acid transport"/>
    <property type="evidence" value="ECO:0007669"/>
    <property type="project" value="TreeGrafter"/>
</dbReference>
<dbReference type="InterPro" id="IPR017871">
    <property type="entry name" value="ABC_transporter-like_CS"/>
</dbReference>
<dbReference type="InterPro" id="IPR003593">
    <property type="entry name" value="AAA+_ATPase"/>
</dbReference>
<evidence type="ECO:0000256" key="4">
    <source>
        <dbReference type="ARBA" id="ARBA00022840"/>
    </source>
</evidence>
<dbReference type="Pfam" id="PF12399">
    <property type="entry name" value="BCA_ABC_TP_C"/>
    <property type="match status" value="1"/>
</dbReference>
<dbReference type="AlphaFoldDB" id="A0A9Q9IET6"/>
<evidence type="ECO:0000256" key="3">
    <source>
        <dbReference type="ARBA" id="ARBA00022741"/>
    </source>
</evidence>
<dbReference type="CDD" id="cd03224">
    <property type="entry name" value="ABC_TM1139_LivF_branched"/>
    <property type="match status" value="1"/>
</dbReference>
<dbReference type="InterPro" id="IPR027417">
    <property type="entry name" value="P-loop_NTPase"/>
</dbReference>
<sequence>MLDVRDLSIAYQGSIAALRGVSLTVPEGGIVALVGNNGAGKTTLLRAVSQNLRRHRGRITGGEIRFDGEPLHGGGPEESFRRGIVQVPEGRRIFGTLTVEENLRLAAASAGGRRDRQAIQRVYDLFPVLGDRRRQRGLLLSGGEQQMLAIGRALAAAPRLLMLDEPSLGLAPRTAARVMAAVGQLNADGMAVLLVEQNAALALRLARHAYVLELGRVSLDGPGERLREDPEVRRLYLGGSAASGAGPLAGTPSGGPAATAGRLVVEDLAVSFGAVAALSDVALTVEPGTIHAVIGPNGAGKSTLLNVLSGLYRPRRGRIRFGDTELTRLRPHAIARLGIARSFQNVALSGGQTVRDSLLLGCHLRMAAGPVRTGLRLPGARREERRERARVEAVAERCGVAGLLDRPVVQLAYGDRKRVDLARAMCAEPRLLLVDEPVAGLNAAETDAVAELIRRLRDEDGVTVVLVEHDMPMVMRLADRITVLDFGRRIADGPPGQILDDPDVLRAYLGTAA</sequence>
<protein>
    <submittedName>
        <fullName evidence="7">ATP-binding cassette domain-containing protein</fullName>
    </submittedName>
</protein>
<evidence type="ECO:0000259" key="6">
    <source>
        <dbReference type="PROSITE" id="PS50893"/>
    </source>
</evidence>
<evidence type="ECO:0000313" key="8">
    <source>
        <dbReference type="Proteomes" id="UP001058003"/>
    </source>
</evidence>
<dbReference type="Gene3D" id="3.40.50.300">
    <property type="entry name" value="P-loop containing nucleotide triphosphate hydrolases"/>
    <property type="match status" value="2"/>
</dbReference>
<name>A0A9Q9IET6_9ACTN</name>
<organism evidence="7 8">
    <name type="scientific">Dactylosporangium aurantiacum</name>
    <dbReference type="NCBI Taxonomy" id="35754"/>
    <lineage>
        <taxon>Bacteria</taxon>
        <taxon>Bacillati</taxon>
        <taxon>Actinomycetota</taxon>
        <taxon>Actinomycetes</taxon>
        <taxon>Micromonosporales</taxon>
        <taxon>Micromonosporaceae</taxon>
        <taxon>Dactylosporangium</taxon>
    </lineage>
</organism>
<evidence type="ECO:0000313" key="7">
    <source>
        <dbReference type="EMBL" id="UWZ51225.1"/>
    </source>
</evidence>
<dbReference type="PROSITE" id="PS00211">
    <property type="entry name" value="ABC_TRANSPORTER_1"/>
    <property type="match status" value="2"/>
</dbReference>
<feature type="domain" description="ABC transporter" evidence="6">
    <location>
        <begin position="263"/>
        <end position="511"/>
    </location>
</feature>
<keyword evidence="3" id="KW-0547">Nucleotide-binding</keyword>
<dbReference type="FunFam" id="3.40.50.300:FF:000421">
    <property type="entry name" value="Branched-chain amino acid ABC transporter ATP-binding protein"/>
    <property type="match status" value="1"/>
</dbReference>
<keyword evidence="4 7" id="KW-0067">ATP-binding</keyword>
<dbReference type="Proteomes" id="UP001058003">
    <property type="component" value="Chromosome"/>
</dbReference>
<feature type="domain" description="ABC transporter" evidence="6">
    <location>
        <begin position="2"/>
        <end position="239"/>
    </location>
</feature>
<dbReference type="OrthoDB" id="3396710at2"/>
<dbReference type="GO" id="GO:0005524">
    <property type="term" value="F:ATP binding"/>
    <property type="evidence" value="ECO:0007669"/>
    <property type="project" value="UniProtKB-KW"/>
</dbReference>
<evidence type="ECO:0000256" key="1">
    <source>
        <dbReference type="ARBA" id="ARBA00005417"/>
    </source>
</evidence>
<gene>
    <name evidence="7" type="ORF">Daura_31255</name>
</gene>